<evidence type="ECO:0000256" key="1">
    <source>
        <dbReference type="ARBA" id="ARBA00022703"/>
    </source>
</evidence>
<comment type="caution">
    <text evidence="4">The sequence shown here is derived from an EMBL/GenBank/DDBJ whole genome shotgun (WGS) entry which is preliminary data.</text>
</comment>
<dbReference type="Pfam" id="PF21296">
    <property type="entry name" value="WHD_APAF1"/>
    <property type="match status" value="1"/>
</dbReference>
<dbReference type="InterPro" id="IPR048975">
    <property type="entry name" value="WHD_APAF1"/>
</dbReference>
<dbReference type="PANTHER" id="PTHR22845:SF5">
    <property type="entry name" value="APOPTOTIC PROTEASE-ACTIVATING FACTOR 1"/>
    <property type="match status" value="1"/>
</dbReference>
<dbReference type="GO" id="GO:0042981">
    <property type="term" value="P:regulation of apoptotic process"/>
    <property type="evidence" value="ECO:0007669"/>
    <property type="project" value="InterPro"/>
</dbReference>
<dbReference type="PRINTS" id="PR00364">
    <property type="entry name" value="DISEASERSIST"/>
</dbReference>
<dbReference type="InterPro" id="IPR001315">
    <property type="entry name" value="CARD"/>
</dbReference>
<dbReference type="InterPro" id="IPR027417">
    <property type="entry name" value="P-loop_NTPase"/>
</dbReference>
<dbReference type="InterPro" id="IPR036388">
    <property type="entry name" value="WH-like_DNA-bd_sf"/>
</dbReference>
<dbReference type="SUPFAM" id="SSF52540">
    <property type="entry name" value="P-loop containing nucleoside triphosphate hydrolases"/>
    <property type="match status" value="1"/>
</dbReference>
<dbReference type="GO" id="GO:0005829">
    <property type="term" value="C:cytosol"/>
    <property type="evidence" value="ECO:0007669"/>
    <property type="project" value="UniProtKB-ARBA"/>
</dbReference>
<sequence length="513" mass="59060">MNAKEKEVFRKLHDELSGCDPKYFVAKLIQSGILSQEDYEVYLQRSTPREKMNEICQIIQRKGILHPFMKALDETGDYDFIVDKYKKLTSQLGITCEDKLSVDDNEEILSGVLRLGGVPNLPAKLLPRQNEVFKVQGGILGMHDDDAILPVYCMAGGGKSVIVNQALRSQKLFNKIFNQGVYWVTVGKIEPDALLTKMQQLCVRMNVDKQPSSCEIAMEYLRKAFNRPEHRQTLVILDDVWSSDILRYFDVGCRLIVITKDLSVVDPFTRRNEPIEVNPFLTEAESIELFSLHLGIPIMEPDLSKAKDIHKEACGSPMMIYMIGDLLAKSRNRKSGADNWSKYAKALADRKQLSVKHTTDYQFSNPLDAIAMSFETLPREDQERFRWFAVFMRDVNIPAKVLATLWDIDTIDVEDYMYIYIKSTIAREMWDQATEQFIYGIHDFVLEYLKREVPTEEVKVSQRSIVDLVRSDISVMYHFSSSTFCGRDSLRNMKNHPFDLNLKAIVSTHVFQR</sequence>
<keyword evidence="5" id="KW-1185">Reference proteome</keyword>
<dbReference type="CDD" id="cd01671">
    <property type="entry name" value="CARD"/>
    <property type="match status" value="1"/>
</dbReference>
<reference evidence="4" key="1">
    <citation type="submission" date="2023-07" db="EMBL/GenBank/DDBJ databases">
        <title>Chromosome-level genome assembly of Artemia franciscana.</title>
        <authorList>
            <person name="Jo E."/>
        </authorList>
    </citation>
    <scope>NUCLEOTIDE SEQUENCE</scope>
    <source>
        <tissue evidence="4">Whole body</tissue>
    </source>
</reference>
<dbReference type="InterPro" id="IPR002182">
    <property type="entry name" value="NB-ARC"/>
</dbReference>
<dbReference type="AlphaFoldDB" id="A0AA88HQU6"/>
<evidence type="ECO:0000313" key="4">
    <source>
        <dbReference type="EMBL" id="KAK2715433.1"/>
    </source>
</evidence>
<proteinExistence type="predicted"/>
<keyword evidence="1" id="KW-0053">Apoptosis</keyword>
<dbReference type="InterPro" id="IPR011029">
    <property type="entry name" value="DEATH-like_dom_sf"/>
</dbReference>
<gene>
    <name evidence="4" type="ORF">QYM36_010146</name>
</gene>
<dbReference type="GO" id="GO:0006915">
    <property type="term" value="P:apoptotic process"/>
    <property type="evidence" value="ECO:0007669"/>
    <property type="project" value="UniProtKB-KW"/>
</dbReference>
<dbReference type="InterPro" id="IPR042197">
    <property type="entry name" value="Apaf_helical"/>
</dbReference>
<accession>A0AA88HQU6</accession>
<dbReference type="Gene3D" id="1.10.8.430">
    <property type="entry name" value="Helical domain of apoptotic protease-activating factors"/>
    <property type="match status" value="1"/>
</dbReference>
<feature type="domain" description="CARD" evidence="3">
    <location>
        <begin position="1"/>
        <end position="63"/>
    </location>
</feature>
<organism evidence="4 5">
    <name type="scientific">Artemia franciscana</name>
    <name type="common">Brine shrimp</name>
    <name type="synonym">Artemia sanfranciscana</name>
    <dbReference type="NCBI Taxonomy" id="6661"/>
    <lineage>
        <taxon>Eukaryota</taxon>
        <taxon>Metazoa</taxon>
        <taxon>Ecdysozoa</taxon>
        <taxon>Arthropoda</taxon>
        <taxon>Crustacea</taxon>
        <taxon>Branchiopoda</taxon>
        <taxon>Anostraca</taxon>
        <taxon>Artemiidae</taxon>
        <taxon>Artemia</taxon>
    </lineage>
</organism>
<dbReference type="Gene3D" id="3.40.50.300">
    <property type="entry name" value="P-loop containing nucleotide triphosphate hydrolases"/>
    <property type="match status" value="1"/>
</dbReference>
<evidence type="ECO:0000313" key="5">
    <source>
        <dbReference type="Proteomes" id="UP001187531"/>
    </source>
</evidence>
<protein>
    <recommendedName>
        <fullName evidence="3">CARD domain-containing protein</fullName>
    </recommendedName>
</protein>
<dbReference type="Pfam" id="PF00931">
    <property type="entry name" value="NB-ARC"/>
    <property type="match status" value="1"/>
</dbReference>
<dbReference type="PROSITE" id="PS50209">
    <property type="entry name" value="CARD"/>
    <property type="match status" value="1"/>
</dbReference>
<dbReference type="GO" id="GO:0043531">
    <property type="term" value="F:ADP binding"/>
    <property type="evidence" value="ECO:0007669"/>
    <property type="project" value="InterPro"/>
</dbReference>
<evidence type="ECO:0000259" key="3">
    <source>
        <dbReference type="PROSITE" id="PS50209"/>
    </source>
</evidence>
<dbReference type="PANTHER" id="PTHR22845">
    <property type="entry name" value="APOPTOTIC PROTEASE-ACTIVATING FACTOR 1"/>
    <property type="match status" value="1"/>
</dbReference>
<dbReference type="SUPFAM" id="SSF47986">
    <property type="entry name" value="DEATH domain"/>
    <property type="match status" value="1"/>
</dbReference>
<name>A0AA88HQU6_ARTSF</name>
<dbReference type="Proteomes" id="UP001187531">
    <property type="component" value="Unassembled WGS sequence"/>
</dbReference>
<dbReference type="EMBL" id="JAVRJZ010000012">
    <property type="protein sequence ID" value="KAK2715433.1"/>
    <property type="molecule type" value="Genomic_DNA"/>
</dbReference>
<evidence type="ECO:0000256" key="2">
    <source>
        <dbReference type="ARBA" id="ARBA00022737"/>
    </source>
</evidence>
<dbReference type="Gene3D" id="1.10.533.10">
    <property type="entry name" value="Death Domain, Fas"/>
    <property type="match status" value="1"/>
</dbReference>
<keyword evidence="2" id="KW-0677">Repeat</keyword>
<dbReference type="Gene3D" id="1.10.10.10">
    <property type="entry name" value="Winged helix-like DNA-binding domain superfamily/Winged helix DNA-binding domain"/>
    <property type="match status" value="1"/>
</dbReference>